<dbReference type="PANTHER" id="PTHR43880:SF12">
    <property type="entry name" value="ALCOHOL DEHYDROGENASE CLASS-3"/>
    <property type="match status" value="1"/>
</dbReference>
<feature type="domain" description="Enoyl reductase (ER)" evidence="5">
    <location>
        <begin position="18"/>
        <end position="373"/>
    </location>
</feature>
<comment type="caution">
    <text evidence="6">The sequence shown here is derived from an EMBL/GenBank/DDBJ whole genome shotgun (WGS) entry which is preliminary data.</text>
</comment>
<proteinExistence type="predicted"/>
<dbReference type="Pfam" id="PF00107">
    <property type="entry name" value="ADH_zinc_N"/>
    <property type="match status" value="1"/>
</dbReference>
<dbReference type="Pfam" id="PF08240">
    <property type="entry name" value="ADH_N"/>
    <property type="match status" value="1"/>
</dbReference>
<dbReference type="Proteomes" id="UP000294664">
    <property type="component" value="Unassembled WGS sequence"/>
</dbReference>
<dbReference type="GO" id="GO:0008270">
    <property type="term" value="F:zinc ion binding"/>
    <property type="evidence" value="ECO:0007669"/>
    <property type="project" value="TreeGrafter"/>
</dbReference>
<evidence type="ECO:0000256" key="1">
    <source>
        <dbReference type="ARBA" id="ARBA00001947"/>
    </source>
</evidence>
<dbReference type="CDD" id="cd08281">
    <property type="entry name" value="liver_ADH_like1"/>
    <property type="match status" value="1"/>
</dbReference>
<dbReference type="GO" id="GO:0005829">
    <property type="term" value="C:cytosol"/>
    <property type="evidence" value="ECO:0007669"/>
    <property type="project" value="TreeGrafter"/>
</dbReference>
<dbReference type="InterPro" id="IPR036291">
    <property type="entry name" value="NAD(P)-bd_dom_sf"/>
</dbReference>
<evidence type="ECO:0000313" key="7">
    <source>
        <dbReference type="Proteomes" id="UP000294664"/>
    </source>
</evidence>
<dbReference type="OrthoDB" id="9770544at2"/>
<dbReference type="SMART" id="SM00829">
    <property type="entry name" value="PKS_ER"/>
    <property type="match status" value="1"/>
</dbReference>
<reference evidence="6 7" key="1">
    <citation type="submission" date="2019-03" db="EMBL/GenBank/DDBJ databases">
        <title>Genomic Encyclopedia of Type Strains, Phase IV (KMG-IV): sequencing the most valuable type-strain genomes for metagenomic binning, comparative biology and taxonomic classification.</title>
        <authorList>
            <person name="Goeker M."/>
        </authorList>
    </citation>
    <scope>NUCLEOTIDE SEQUENCE [LARGE SCALE GENOMIC DNA]</scope>
    <source>
        <strain evidence="6 7">DSM 9035</strain>
    </source>
</reference>
<evidence type="ECO:0000256" key="3">
    <source>
        <dbReference type="ARBA" id="ARBA00022833"/>
    </source>
</evidence>
<dbReference type="InterPro" id="IPR020843">
    <property type="entry name" value="ER"/>
</dbReference>
<evidence type="ECO:0000256" key="2">
    <source>
        <dbReference type="ARBA" id="ARBA00022723"/>
    </source>
</evidence>
<dbReference type="EMBL" id="SMAI01000005">
    <property type="protein sequence ID" value="TCT05140.1"/>
    <property type="molecule type" value="Genomic_DNA"/>
</dbReference>
<dbReference type="GO" id="GO:0051903">
    <property type="term" value="F:S-(hydroxymethyl)glutathione dehydrogenase [NAD(P)+] activity"/>
    <property type="evidence" value="ECO:0007669"/>
    <property type="project" value="TreeGrafter"/>
</dbReference>
<dbReference type="InterPro" id="IPR011032">
    <property type="entry name" value="GroES-like_sf"/>
</dbReference>
<keyword evidence="3" id="KW-0862">Zinc</keyword>
<dbReference type="RefSeq" id="WP_132031214.1">
    <property type="nucleotide sequence ID" value="NZ_SMAI01000005.1"/>
</dbReference>
<dbReference type="GO" id="GO:0046294">
    <property type="term" value="P:formaldehyde catabolic process"/>
    <property type="evidence" value="ECO:0007669"/>
    <property type="project" value="TreeGrafter"/>
</dbReference>
<name>A0A4R3LWY4_9HYPH</name>
<dbReference type="PANTHER" id="PTHR43880">
    <property type="entry name" value="ALCOHOL DEHYDROGENASE"/>
    <property type="match status" value="1"/>
</dbReference>
<protein>
    <submittedName>
        <fullName evidence="6">Alcohol dehydrogenase</fullName>
    </submittedName>
</protein>
<evidence type="ECO:0000313" key="6">
    <source>
        <dbReference type="EMBL" id="TCT05140.1"/>
    </source>
</evidence>
<comment type="cofactor">
    <cofactor evidence="1">
        <name>Zn(2+)</name>
        <dbReference type="ChEBI" id="CHEBI:29105"/>
    </cofactor>
</comment>
<dbReference type="InterPro" id="IPR013149">
    <property type="entry name" value="ADH-like_C"/>
</dbReference>
<accession>A0A4R3LWY4</accession>
<sequence>MRVRAAVLRSSPVARPYAQTRPLTIEAVHLDPPGRDEVLVKIAAAGLCHSDLSVINGDRPRQTPMVLGHEASAVVVEAGAGVADLRPGDHVVMSFTPTCGQCLPCLDGRAQLCAPGQAANGAGTLLSGALRLRCDDGTDTYHHCGVSGFAEHAVVSRRSVVKIPDDVPLVDAALFGCAVMTGVGAVVNTCRVKAGERVAVIGLGGVGLSAVLGAVAAGAERIIAVDLSQAKLDLALALGATDAYLAGDPDAAEAIRAATGGGVDHALEMAGAAPAFEFAYKITRRGGTTASAGLANPNARISLSPVHIVADERIIKGSYQGGCVPPRDIPRFIGLYQRGRLPVQRLLSSTGPLEEINSAFDRLDRGEVVRHVITF</sequence>
<evidence type="ECO:0000259" key="5">
    <source>
        <dbReference type="SMART" id="SM00829"/>
    </source>
</evidence>
<gene>
    <name evidence="6" type="ORF">EDC64_105171</name>
</gene>
<dbReference type="SUPFAM" id="SSF51735">
    <property type="entry name" value="NAD(P)-binding Rossmann-fold domains"/>
    <property type="match status" value="1"/>
</dbReference>
<organism evidence="6 7">
    <name type="scientific">Aquabacter spiritensis</name>
    <dbReference type="NCBI Taxonomy" id="933073"/>
    <lineage>
        <taxon>Bacteria</taxon>
        <taxon>Pseudomonadati</taxon>
        <taxon>Pseudomonadota</taxon>
        <taxon>Alphaproteobacteria</taxon>
        <taxon>Hyphomicrobiales</taxon>
        <taxon>Xanthobacteraceae</taxon>
        <taxon>Aquabacter</taxon>
    </lineage>
</organism>
<dbReference type="Gene3D" id="3.40.50.720">
    <property type="entry name" value="NAD(P)-binding Rossmann-like Domain"/>
    <property type="match status" value="1"/>
</dbReference>
<dbReference type="InterPro" id="IPR013154">
    <property type="entry name" value="ADH-like_N"/>
</dbReference>
<dbReference type="FunFam" id="3.40.50.720:FF:000003">
    <property type="entry name" value="S-(hydroxymethyl)glutathione dehydrogenase"/>
    <property type="match status" value="1"/>
</dbReference>
<keyword evidence="7" id="KW-1185">Reference proteome</keyword>
<keyword evidence="4" id="KW-0520">NAD</keyword>
<keyword evidence="2" id="KW-0479">Metal-binding</keyword>
<dbReference type="Gene3D" id="3.90.180.10">
    <property type="entry name" value="Medium-chain alcohol dehydrogenases, catalytic domain"/>
    <property type="match status" value="1"/>
</dbReference>
<dbReference type="SUPFAM" id="SSF50129">
    <property type="entry name" value="GroES-like"/>
    <property type="match status" value="2"/>
</dbReference>
<evidence type="ECO:0000256" key="4">
    <source>
        <dbReference type="ARBA" id="ARBA00023027"/>
    </source>
</evidence>
<dbReference type="AlphaFoldDB" id="A0A4R3LWY4"/>